<evidence type="ECO:0000256" key="2">
    <source>
        <dbReference type="ARBA" id="ARBA00010917"/>
    </source>
</evidence>
<evidence type="ECO:0000256" key="8">
    <source>
        <dbReference type="ARBA" id="ARBA00023128"/>
    </source>
</evidence>
<feature type="transmembrane region" description="Helical" evidence="10">
    <location>
        <begin position="22"/>
        <end position="41"/>
    </location>
</feature>
<name>A0ABR1F6G6_9ASCO</name>
<reference evidence="11 12" key="1">
    <citation type="submission" date="2024-03" db="EMBL/GenBank/DDBJ databases">
        <title>Genome-scale model development and genomic sequencing of the oleaginous clade Lipomyces.</title>
        <authorList>
            <consortium name="Lawrence Berkeley National Laboratory"/>
            <person name="Czajka J.J."/>
            <person name="Han Y."/>
            <person name="Kim J."/>
            <person name="Mondo S.J."/>
            <person name="Hofstad B.A."/>
            <person name="Robles A."/>
            <person name="Haridas S."/>
            <person name="Riley R."/>
            <person name="LaButti K."/>
            <person name="Pangilinan J."/>
            <person name="Andreopoulos W."/>
            <person name="Lipzen A."/>
            <person name="Yan J."/>
            <person name="Wang M."/>
            <person name="Ng V."/>
            <person name="Grigoriev I.V."/>
            <person name="Spatafora J.W."/>
            <person name="Magnuson J.K."/>
            <person name="Baker S.E."/>
            <person name="Pomraning K.R."/>
        </authorList>
    </citation>
    <scope>NUCLEOTIDE SEQUENCE [LARGE SCALE GENOMIC DNA]</scope>
    <source>
        <strain evidence="11 12">Phaff 52-87</strain>
    </source>
</reference>
<keyword evidence="12" id="KW-1185">Reference proteome</keyword>
<evidence type="ECO:0000313" key="11">
    <source>
        <dbReference type="EMBL" id="KAK7205432.1"/>
    </source>
</evidence>
<evidence type="ECO:0000256" key="10">
    <source>
        <dbReference type="SAM" id="Phobius"/>
    </source>
</evidence>
<evidence type="ECO:0000256" key="7">
    <source>
        <dbReference type="ARBA" id="ARBA00022989"/>
    </source>
</evidence>
<dbReference type="RefSeq" id="XP_064768465.1">
    <property type="nucleotide sequence ID" value="XM_064912554.1"/>
</dbReference>
<comment type="similarity">
    <text evidence="2">Belongs to the Tom7 family.</text>
</comment>
<evidence type="ECO:0000256" key="4">
    <source>
        <dbReference type="ARBA" id="ARBA00022692"/>
    </source>
</evidence>
<dbReference type="PANTHER" id="PTHR34944:SF2">
    <property type="entry name" value="MITOCHONDRIAL IMPORT RECEPTOR SUBUNIT TOM7"/>
    <property type="match status" value="1"/>
</dbReference>
<evidence type="ECO:0000256" key="5">
    <source>
        <dbReference type="ARBA" id="ARBA00022787"/>
    </source>
</evidence>
<comment type="caution">
    <text evidence="11">The sequence shown here is derived from an EMBL/GenBank/DDBJ whole genome shotgun (WGS) entry which is preliminary data.</text>
</comment>
<keyword evidence="9 10" id="KW-0472">Membrane</keyword>
<organism evidence="11 12">
    <name type="scientific">Myxozyma melibiosi</name>
    <dbReference type="NCBI Taxonomy" id="54550"/>
    <lineage>
        <taxon>Eukaryota</taxon>
        <taxon>Fungi</taxon>
        <taxon>Dikarya</taxon>
        <taxon>Ascomycota</taxon>
        <taxon>Saccharomycotina</taxon>
        <taxon>Lipomycetes</taxon>
        <taxon>Lipomycetales</taxon>
        <taxon>Lipomycetaceae</taxon>
        <taxon>Myxozyma</taxon>
    </lineage>
</organism>
<keyword evidence="6" id="KW-0653">Protein transport</keyword>
<keyword evidence="8" id="KW-0496">Mitochondrion</keyword>
<accession>A0ABR1F6G6</accession>
<evidence type="ECO:0000256" key="9">
    <source>
        <dbReference type="ARBA" id="ARBA00023136"/>
    </source>
</evidence>
<dbReference type="EMBL" id="JBBJBU010000005">
    <property type="protein sequence ID" value="KAK7205432.1"/>
    <property type="molecule type" value="Genomic_DNA"/>
</dbReference>
<comment type="subcellular location">
    <subcellularLocation>
        <location evidence="1">Mitochondrion outer membrane</location>
        <topology evidence="1">Single-pass membrane protein</topology>
    </subcellularLocation>
</comment>
<evidence type="ECO:0000256" key="6">
    <source>
        <dbReference type="ARBA" id="ARBA00022927"/>
    </source>
</evidence>
<keyword evidence="3" id="KW-0813">Transport</keyword>
<keyword evidence="5" id="KW-1000">Mitochondrion outer membrane</keyword>
<dbReference type="GeneID" id="90038066"/>
<dbReference type="Proteomes" id="UP001498771">
    <property type="component" value="Unassembled WGS sequence"/>
</dbReference>
<sequence>MAFHLSEESKERILKFYDISQVAFRFGFVPLIIFLGWSQTYPRPSLIRLLSPLAMTRS</sequence>
<evidence type="ECO:0000313" key="12">
    <source>
        <dbReference type="Proteomes" id="UP001498771"/>
    </source>
</evidence>
<dbReference type="InterPro" id="IPR012621">
    <property type="entry name" value="Tom7"/>
</dbReference>
<protein>
    <submittedName>
        <fullName evidence="11">TOM7 family-domain-containing protein</fullName>
    </submittedName>
</protein>
<keyword evidence="7 10" id="KW-1133">Transmembrane helix</keyword>
<gene>
    <name evidence="11" type="ORF">BZA70DRAFT_278112</name>
</gene>
<keyword evidence="4 10" id="KW-0812">Transmembrane</keyword>
<evidence type="ECO:0000256" key="1">
    <source>
        <dbReference type="ARBA" id="ARBA00004572"/>
    </source>
</evidence>
<dbReference type="PANTHER" id="PTHR34944">
    <property type="entry name" value="MITOCHONDRIAL IMPORT RECEPTOR SUBUNIT TOM7"/>
    <property type="match status" value="1"/>
</dbReference>
<dbReference type="Pfam" id="PF08038">
    <property type="entry name" value="Tom7"/>
    <property type="match status" value="1"/>
</dbReference>
<proteinExistence type="inferred from homology"/>
<evidence type="ECO:0000256" key="3">
    <source>
        <dbReference type="ARBA" id="ARBA00022448"/>
    </source>
</evidence>